<organism evidence="2 3">
    <name type="scientific">Streptococcus parauberis NCFD 2020</name>
    <dbReference type="NCBI Taxonomy" id="873447"/>
    <lineage>
        <taxon>Bacteria</taxon>
        <taxon>Bacillati</taxon>
        <taxon>Bacillota</taxon>
        <taxon>Bacilli</taxon>
        <taxon>Lactobacillales</taxon>
        <taxon>Streptococcaceae</taxon>
        <taxon>Streptococcus</taxon>
    </lineage>
</organism>
<gene>
    <name evidence="2" type="ORF">SPB_0003</name>
    <name evidence="1" type="ORF">SPB_1474</name>
</gene>
<accession>F1YWZ9</accession>
<proteinExistence type="predicted"/>
<evidence type="ECO:0000313" key="2">
    <source>
        <dbReference type="EMBL" id="EGE54696.1"/>
    </source>
</evidence>
<dbReference type="Proteomes" id="UP000003732">
    <property type="component" value="Unassembled WGS sequence"/>
</dbReference>
<reference evidence="2 3" key="1">
    <citation type="submission" date="2011-02" db="EMBL/GenBank/DDBJ databases">
        <authorList>
            <person name="Stanhope M.J."/>
            <person name="Durkin A.S."/>
            <person name="Hostetler J."/>
            <person name="Kim M."/>
            <person name="Radune D."/>
            <person name="Singh I."/>
            <person name="Town C.D."/>
        </authorList>
    </citation>
    <scope>NUCLEOTIDE SEQUENCE [LARGE SCALE GENOMIC DNA]</scope>
    <source>
        <strain evidence="2 3">NCFD 2020</strain>
    </source>
</reference>
<dbReference type="GeneID" id="61421892"/>
<dbReference type="RefSeq" id="WP_003102525.1">
    <property type="nucleotide sequence ID" value="NZ_AEUT02000001.1"/>
</dbReference>
<dbReference type="AlphaFoldDB" id="F1YWZ9"/>
<evidence type="ECO:0000313" key="1">
    <source>
        <dbReference type="EMBL" id="EGE53129.1"/>
    </source>
</evidence>
<comment type="caution">
    <text evidence="2">The sequence shown here is derived from an EMBL/GenBank/DDBJ whole genome shotgun (WGS) entry which is preliminary data.</text>
</comment>
<evidence type="ECO:0000313" key="3">
    <source>
        <dbReference type="Proteomes" id="UP000003732"/>
    </source>
</evidence>
<evidence type="ECO:0008006" key="4">
    <source>
        <dbReference type="Google" id="ProtNLM"/>
    </source>
</evidence>
<protein>
    <recommendedName>
        <fullName evidence="4">DUF2292 domain-containing protein</fullName>
    </recommendedName>
</protein>
<dbReference type="EMBL" id="AEUT02000001">
    <property type="protein sequence ID" value="EGE53129.1"/>
    <property type="molecule type" value="Genomic_DNA"/>
</dbReference>
<name>F1YWZ9_9STRE</name>
<sequence length="53" mass="6284">MNKEKMQEMLLQGYLLYEKNGIIDLVEKVDFGQIIFKFKGGKIYQVDRTQTIK</sequence>
<dbReference type="EMBL" id="AEUT02000001">
    <property type="protein sequence ID" value="EGE54696.1"/>
    <property type="molecule type" value="Genomic_DNA"/>
</dbReference>
<dbReference type="HOGENOM" id="CLU_199873_1_0_9"/>